<evidence type="ECO:0000256" key="3">
    <source>
        <dbReference type="ARBA" id="ARBA00022989"/>
    </source>
</evidence>
<evidence type="ECO:0000256" key="6">
    <source>
        <dbReference type="SAM" id="Phobius"/>
    </source>
</evidence>
<dbReference type="EMBL" id="ML996082">
    <property type="protein sequence ID" value="KAF2155893.1"/>
    <property type="molecule type" value="Genomic_DNA"/>
</dbReference>
<evidence type="ECO:0000256" key="1">
    <source>
        <dbReference type="ARBA" id="ARBA00004141"/>
    </source>
</evidence>
<feature type="transmembrane region" description="Helical" evidence="6">
    <location>
        <begin position="166"/>
        <end position="186"/>
    </location>
</feature>
<dbReference type="Pfam" id="PF04479">
    <property type="entry name" value="RTA1"/>
    <property type="match status" value="1"/>
</dbReference>
<proteinExistence type="predicted"/>
<dbReference type="Proteomes" id="UP000799439">
    <property type="component" value="Unassembled WGS sequence"/>
</dbReference>
<evidence type="ECO:0000256" key="2">
    <source>
        <dbReference type="ARBA" id="ARBA00022692"/>
    </source>
</evidence>
<keyword evidence="8" id="KW-1185">Reference proteome</keyword>
<dbReference type="AlphaFoldDB" id="A0A9P4MK43"/>
<comment type="caution">
    <text evidence="7">The sequence shown here is derived from an EMBL/GenBank/DDBJ whole genome shotgun (WGS) entry which is preliminary data.</text>
</comment>
<evidence type="ECO:0000256" key="4">
    <source>
        <dbReference type="ARBA" id="ARBA00023136"/>
    </source>
</evidence>
<feature type="compositionally biased region" description="Polar residues" evidence="5">
    <location>
        <begin position="342"/>
        <end position="353"/>
    </location>
</feature>
<reference evidence="7" key="1">
    <citation type="journal article" date="2020" name="Stud. Mycol.">
        <title>101 Dothideomycetes genomes: a test case for predicting lifestyles and emergence of pathogens.</title>
        <authorList>
            <person name="Haridas S."/>
            <person name="Albert R."/>
            <person name="Binder M."/>
            <person name="Bloem J."/>
            <person name="Labutti K."/>
            <person name="Salamov A."/>
            <person name="Andreopoulos B."/>
            <person name="Baker S."/>
            <person name="Barry K."/>
            <person name="Bills G."/>
            <person name="Bluhm B."/>
            <person name="Cannon C."/>
            <person name="Castanera R."/>
            <person name="Culley D."/>
            <person name="Daum C."/>
            <person name="Ezra D."/>
            <person name="Gonzalez J."/>
            <person name="Henrissat B."/>
            <person name="Kuo A."/>
            <person name="Liang C."/>
            <person name="Lipzen A."/>
            <person name="Lutzoni F."/>
            <person name="Magnuson J."/>
            <person name="Mondo S."/>
            <person name="Nolan M."/>
            <person name="Ohm R."/>
            <person name="Pangilinan J."/>
            <person name="Park H.-J."/>
            <person name="Ramirez L."/>
            <person name="Alfaro M."/>
            <person name="Sun H."/>
            <person name="Tritt A."/>
            <person name="Yoshinaga Y."/>
            <person name="Zwiers L.-H."/>
            <person name="Turgeon B."/>
            <person name="Goodwin S."/>
            <person name="Spatafora J."/>
            <person name="Crous P."/>
            <person name="Grigoriev I."/>
        </authorList>
    </citation>
    <scope>NUCLEOTIDE SEQUENCE</scope>
    <source>
        <strain evidence="7">CBS 260.36</strain>
    </source>
</reference>
<feature type="region of interest" description="Disordered" evidence="5">
    <location>
        <begin position="336"/>
        <end position="360"/>
    </location>
</feature>
<feature type="transmembrane region" description="Helical" evidence="6">
    <location>
        <begin position="56"/>
        <end position="76"/>
    </location>
</feature>
<comment type="subcellular location">
    <subcellularLocation>
        <location evidence="1">Membrane</location>
        <topology evidence="1">Multi-pass membrane protein</topology>
    </subcellularLocation>
</comment>
<evidence type="ECO:0000313" key="8">
    <source>
        <dbReference type="Proteomes" id="UP000799439"/>
    </source>
</evidence>
<dbReference type="InterPro" id="IPR007568">
    <property type="entry name" value="RTA1"/>
</dbReference>
<evidence type="ECO:0000313" key="7">
    <source>
        <dbReference type="EMBL" id="KAF2155893.1"/>
    </source>
</evidence>
<gene>
    <name evidence="7" type="ORF">K461DRAFT_274940</name>
</gene>
<dbReference type="OrthoDB" id="3358017at2759"/>
<name>A0A9P4MK43_9PEZI</name>
<evidence type="ECO:0000256" key="5">
    <source>
        <dbReference type="SAM" id="MobiDB-lite"/>
    </source>
</evidence>
<dbReference type="GO" id="GO:0016020">
    <property type="term" value="C:membrane"/>
    <property type="evidence" value="ECO:0007669"/>
    <property type="project" value="UniProtKB-SubCell"/>
</dbReference>
<sequence>MFSATMSLIPRESTDWTLYPYNPAKPLPYIFAVIIFILGCINVWQNFFHWKWTRFGFIMTWASAVWVAGFACRAVSQAQPKEINIYIAQYVLVLLGPPLYGGAETFILGRLMAYLPYLAPLHPGRVVTTFVILSAIVEVVSAQGASRLAGGAKPVNLGLLTVGSNLLNAALILQSFVEIFFLCLTAQLHVRAKKAGTFPRQVKIMVYVLYTTSSMILVRCIFRAVQGFQSKQCILTGSCGASLTIEALFWIFEVANITLFVTALTIWTPGRFLPHSDKVFLDKNDATTERVGPGFANKDTRPWIVTLFDPFNVAGRISGKHQGRIIEPFWEEQHPVHDGDLRTTQQQTVTATHESPKQHA</sequence>
<dbReference type="PANTHER" id="PTHR31465:SF13">
    <property type="entry name" value="RTA1 DOMAIN PROTEIN-RELATED"/>
    <property type="match status" value="1"/>
</dbReference>
<feature type="transmembrane region" description="Helical" evidence="6">
    <location>
        <begin position="88"/>
        <end position="114"/>
    </location>
</feature>
<feature type="transmembrane region" description="Helical" evidence="6">
    <location>
        <begin position="126"/>
        <end position="146"/>
    </location>
</feature>
<feature type="transmembrane region" description="Helical" evidence="6">
    <location>
        <begin position="26"/>
        <end position="44"/>
    </location>
</feature>
<keyword evidence="2 6" id="KW-0812">Transmembrane</keyword>
<keyword evidence="4 6" id="KW-0472">Membrane</keyword>
<organism evidence="7 8">
    <name type="scientific">Myriangium duriaei CBS 260.36</name>
    <dbReference type="NCBI Taxonomy" id="1168546"/>
    <lineage>
        <taxon>Eukaryota</taxon>
        <taxon>Fungi</taxon>
        <taxon>Dikarya</taxon>
        <taxon>Ascomycota</taxon>
        <taxon>Pezizomycotina</taxon>
        <taxon>Dothideomycetes</taxon>
        <taxon>Dothideomycetidae</taxon>
        <taxon>Myriangiales</taxon>
        <taxon>Myriangiaceae</taxon>
        <taxon>Myriangium</taxon>
    </lineage>
</organism>
<protein>
    <recommendedName>
        <fullName evidence="9">RTA1 domain-containing protein</fullName>
    </recommendedName>
</protein>
<dbReference type="PANTHER" id="PTHR31465">
    <property type="entry name" value="PROTEIN RTA1-RELATED"/>
    <property type="match status" value="1"/>
</dbReference>
<feature type="transmembrane region" description="Helical" evidence="6">
    <location>
        <begin position="248"/>
        <end position="268"/>
    </location>
</feature>
<keyword evidence="3 6" id="KW-1133">Transmembrane helix</keyword>
<feature type="transmembrane region" description="Helical" evidence="6">
    <location>
        <begin position="207"/>
        <end position="228"/>
    </location>
</feature>
<accession>A0A9P4MK43</accession>
<evidence type="ECO:0008006" key="9">
    <source>
        <dbReference type="Google" id="ProtNLM"/>
    </source>
</evidence>